<proteinExistence type="predicted"/>
<reference evidence="2" key="1">
    <citation type="submission" date="2018-09" db="EMBL/GenBank/DDBJ databases">
        <title>whole genome sequence of T. equiperdum IVM-t1 strain.</title>
        <authorList>
            <person name="Suganuma K."/>
        </authorList>
    </citation>
    <scope>NUCLEOTIDE SEQUENCE [LARGE SCALE GENOMIC DNA]</scope>
    <source>
        <strain evidence="2">IVM-t1</strain>
    </source>
</reference>
<protein>
    <submittedName>
        <fullName evidence="2">Uncharacterized protein</fullName>
    </submittedName>
</protein>
<sequence length="288" mass="31866">MGGNKVSVGPRVSEALRMMEKQVKADRELVLDSWWKERKRRLRDAVAHLAEHAAQGRKSYQEAASRAGSQLNSPQPASNLHGNVQFPRGSDAPTSGDDGAEAVSGRRSSFPTVATGTTVTTSSSSLTSPSLRSCGKRRLSGVETTTCRGNWVPPRLVYSCVNTTSQLGGSFNDVETMKMNLAEEIRRLYEDFPQKHNSQPELVEKQQRKWRTLKTPTFHAAIQPRTKAVGEQKTTPTKAAVAVAKFVPTSRSCAPNVDQQFEDHMTTEQVIRELRRLYGVSDDESSFM</sequence>
<name>A0A3L6L231_9TRYP</name>
<evidence type="ECO:0000256" key="1">
    <source>
        <dbReference type="SAM" id="MobiDB-lite"/>
    </source>
</evidence>
<feature type="compositionally biased region" description="Polar residues" evidence="1">
    <location>
        <begin position="67"/>
        <end position="82"/>
    </location>
</feature>
<gene>
    <name evidence="2" type="ORF">DPX39_100042500</name>
</gene>
<organism evidence="2">
    <name type="scientific">Trypanosoma brucei equiperdum</name>
    <dbReference type="NCBI Taxonomy" id="630700"/>
    <lineage>
        <taxon>Eukaryota</taxon>
        <taxon>Discoba</taxon>
        <taxon>Euglenozoa</taxon>
        <taxon>Kinetoplastea</taxon>
        <taxon>Metakinetoplastina</taxon>
        <taxon>Trypanosomatida</taxon>
        <taxon>Trypanosomatidae</taxon>
        <taxon>Trypanosoma</taxon>
    </lineage>
</organism>
<feature type="compositionally biased region" description="Low complexity" evidence="1">
    <location>
        <begin position="109"/>
        <end position="131"/>
    </location>
</feature>
<dbReference type="AlphaFoldDB" id="A0A3L6L231"/>
<comment type="caution">
    <text evidence="2">The sequence shown here is derived from an EMBL/GenBank/DDBJ whole genome shotgun (WGS) entry which is preliminary data.</text>
</comment>
<dbReference type="EMBL" id="QSBY01000010">
    <property type="protein sequence ID" value="RHW69277.1"/>
    <property type="molecule type" value="Genomic_DNA"/>
</dbReference>
<evidence type="ECO:0000313" key="2">
    <source>
        <dbReference type="EMBL" id="RHW69277.1"/>
    </source>
</evidence>
<accession>A0A3L6L231</accession>
<dbReference type="Proteomes" id="UP000266743">
    <property type="component" value="Chromosome 10"/>
</dbReference>
<feature type="region of interest" description="Disordered" evidence="1">
    <location>
        <begin position="57"/>
        <end position="139"/>
    </location>
</feature>